<proteinExistence type="predicted"/>
<comment type="caution">
    <text evidence="4">The sequence shown here is derived from an EMBL/GenBank/DDBJ whole genome shotgun (WGS) entry which is preliminary data.</text>
</comment>
<dbReference type="Pfam" id="PF01841">
    <property type="entry name" value="Transglut_core"/>
    <property type="match status" value="1"/>
</dbReference>
<accession>A0ABT2TVZ6</accession>
<evidence type="ECO:0000313" key="4">
    <source>
        <dbReference type="EMBL" id="MCU6766416.1"/>
    </source>
</evidence>
<feature type="signal peptide" evidence="2">
    <location>
        <begin position="1"/>
        <end position="28"/>
    </location>
</feature>
<reference evidence="4 5" key="1">
    <citation type="journal article" date="2021" name="ISME Commun">
        <title>Automated analysis of genomic sequences facilitates high-throughput and comprehensive description of bacteria.</title>
        <authorList>
            <person name="Hitch T.C.A."/>
        </authorList>
    </citation>
    <scope>NUCLEOTIDE SEQUENCE [LARGE SCALE GENOMIC DNA]</scope>
    <source>
        <strain evidence="4 5">Sanger_23</strain>
    </source>
</reference>
<evidence type="ECO:0000256" key="1">
    <source>
        <dbReference type="ARBA" id="ARBA00022737"/>
    </source>
</evidence>
<dbReference type="RefSeq" id="WP_262583014.1">
    <property type="nucleotide sequence ID" value="NZ_JAOQJL010000030.1"/>
</dbReference>
<organism evidence="4 5">
    <name type="scientific">Blautia ammoniilytica</name>
    <dbReference type="NCBI Taxonomy" id="2981782"/>
    <lineage>
        <taxon>Bacteria</taxon>
        <taxon>Bacillati</taxon>
        <taxon>Bacillota</taxon>
        <taxon>Clostridia</taxon>
        <taxon>Lachnospirales</taxon>
        <taxon>Lachnospiraceae</taxon>
        <taxon>Blautia</taxon>
    </lineage>
</organism>
<evidence type="ECO:0000259" key="3">
    <source>
        <dbReference type="Pfam" id="PF01841"/>
    </source>
</evidence>
<protein>
    <recommendedName>
        <fullName evidence="3">Transglutaminase-like domain-containing protein</fullName>
    </recommendedName>
</protein>
<keyword evidence="2" id="KW-0732">Signal</keyword>
<dbReference type="InterPro" id="IPR038765">
    <property type="entry name" value="Papain-like_cys_pep_sf"/>
</dbReference>
<name>A0ABT2TVZ6_9FIRM</name>
<feature type="domain" description="Transglutaminase-like" evidence="3">
    <location>
        <begin position="140"/>
        <end position="234"/>
    </location>
</feature>
<evidence type="ECO:0000313" key="5">
    <source>
        <dbReference type="Proteomes" id="UP001652409"/>
    </source>
</evidence>
<keyword evidence="5" id="KW-1185">Reference proteome</keyword>
<dbReference type="InterPro" id="IPR002931">
    <property type="entry name" value="Transglutaminase-like"/>
</dbReference>
<dbReference type="Pfam" id="PF19127">
    <property type="entry name" value="Choline_bind_3"/>
    <property type="match status" value="1"/>
</dbReference>
<feature type="chain" id="PRO_5045525628" description="Transglutaminase-like domain-containing protein" evidence="2">
    <location>
        <begin position="29"/>
        <end position="270"/>
    </location>
</feature>
<dbReference type="InterPro" id="IPR018337">
    <property type="entry name" value="Cell_wall/Cho-bd_repeat"/>
</dbReference>
<keyword evidence="1" id="KW-0677">Repeat</keyword>
<dbReference type="Proteomes" id="UP001652409">
    <property type="component" value="Unassembled WGS sequence"/>
</dbReference>
<dbReference type="SUPFAM" id="SSF54001">
    <property type="entry name" value="Cysteine proteinases"/>
    <property type="match status" value="1"/>
</dbReference>
<dbReference type="Gene3D" id="2.10.270.10">
    <property type="entry name" value="Cholin Binding"/>
    <property type="match status" value="1"/>
</dbReference>
<evidence type="ECO:0000256" key="2">
    <source>
        <dbReference type="SAM" id="SignalP"/>
    </source>
</evidence>
<dbReference type="SUPFAM" id="SSF69360">
    <property type="entry name" value="Cell wall binding repeat"/>
    <property type="match status" value="1"/>
</dbReference>
<sequence>MKKKNFAKGLILAFCLFFGIILAGTQTAQPVKAAVKKTTTVTKAKKPVNGWYTFPSGRKRYYKNGKYLTGLKKVRNKTYLFSKRGVMLTGTQKIKNKVYYLNDKGVLQVKKLGNRYFYANGKKMSDVDAQDFAALQTAKEIVAQITNSSMTSAQKLKVCFDWVIKKPYWTWRTFSNFSGWPAVYAMDHFQRGRGNCMSDAAAFAYLAKAVGYKQVYVCVDSTGRNGSGHAWTEIGGLAYDPLFAEAKSYSANYGVPYGVYKLSPILHIAL</sequence>
<gene>
    <name evidence="4" type="ORF">OCV61_13510</name>
</gene>
<dbReference type="EMBL" id="JAOQJL010000030">
    <property type="protein sequence ID" value="MCU6766416.1"/>
    <property type="molecule type" value="Genomic_DNA"/>
</dbReference>